<gene>
    <name evidence="2" type="ORF">PLXY2_LOCUS11600</name>
</gene>
<dbReference type="Proteomes" id="UP000653454">
    <property type="component" value="Unassembled WGS sequence"/>
</dbReference>
<sequence length="86" mass="9072">MRGLQTSTRHPGAPEAMFTESSARITCWGGGGAGAGGGAGGARYRPGRRQSELARPVPRYTECPRNVAPSQCCRLTVKTNKLQIGL</sequence>
<evidence type="ECO:0000313" key="3">
    <source>
        <dbReference type="Proteomes" id="UP000653454"/>
    </source>
</evidence>
<evidence type="ECO:0000256" key="1">
    <source>
        <dbReference type="SAM" id="MobiDB-lite"/>
    </source>
</evidence>
<reference evidence="2" key="1">
    <citation type="submission" date="2020-11" db="EMBL/GenBank/DDBJ databases">
        <authorList>
            <person name="Whiteford S."/>
        </authorList>
    </citation>
    <scope>NUCLEOTIDE SEQUENCE</scope>
</reference>
<accession>A0A8S4G331</accession>
<keyword evidence="3" id="KW-1185">Reference proteome</keyword>
<comment type="caution">
    <text evidence="2">The sequence shown here is derived from an EMBL/GenBank/DDBJ whole genome shotgun (WGS) entry which is preliminary data.</text>
</comment>
<proteinExistence type="predicted"/>
<organism evidence="2 3">
    <name type="scientific">Plutella xylostella</name>
    <name type="common">Diamondback moth</name>
    <name type="synonym">Plutella maculipennis</name>
    <dbReference type="NCBI Taxonomy" id="51655"/>
    <lineage>
        <taxon>Eukaryota</taxon>
        <taxon>Metazoa</taxon>
        <taxon>Ecdysozoa</taxon>
        <taxon>Arthropoda</taxon>
        <taxon>Hexapoda</taxon>
        <taxon>Insecta</taxon>
        <taxon>Pterygota</taxon>
        <taxon>Neoptera</taxon>
        <taxon>Endopterygota</taxon>
        <taxon>Lepidoptera</taxon>
        <taxon>Glossata</taxon>
        <taxon>Ditrysia</taxon>
        <taxon>Yponomeutoidea</taxon>
        <taxon>Plutellidae</taxon>
        <taxon>Plutella</taxon>
    </lineage>
</organism>
<protein>
    <submittedName>
        <fullName evidence="2">(diamondback moth) hypothetical protein</fullName>
    </submittedName>
</protein>
<dbReference type="AlphaFoldDB" id="A0A8S4G331"/>
<feature type="region of interest" description="Disordered" evidence="1">
    <location>
        <begin position="34"/>
        <end position="53"/>
    </location>
</feature>
<dbReference type="EMBL" id="CAJHNJ030000060">
    <property type="protein sequence ID" value="CAG9133332.1"/>
    <property type="molecule type" value="Genomic_DNA"/>
</dbReference>
<name>A0A8S4G331_PLUXY</name>
<evidence type="ECO:0000313" key="2">
    <source>
        <dbReference type="EMBL" id="CAG9133332.1"/>
    </source>
</evidence>